<keyword evidence="2" id="KW-0805">Transcription regulation</keyword>
<dbReference type="Pfam" id="PF03466">
    <property type="entry name" value="LysR_substrate"/>
    <property type="match status" value="1"/>
</dbReference>
<evidence type="ECO:0000313" key="6">
    <source>
        <dbReference type="EMBL" id="KUP92782.1"/>
    </source>
</evidence>
<evidence type="ECO:0000259" key="5">
    <source>
        <dbReference type="PROSITE" id="PS50931"/>
    </source>
</evidence>
<accession>A0A132BXK0</accession>
<keyword evidence="4" id="KW-0804">Transcription</keyword>
<dbReference type="Pfam" id="PF00126">
    <property type="entry name" value="HTH_1"/>
    <property type="match status" value="1"/>
</dbReference>
<dbReference type="Gene3D" id="1.10.10.10">
    <property type="entry name" value="Winged helix-like DNA-binding domain superfamily/Winged helix DNA-binding domain"/>
    <property type="match status" value="1"/>
</dbReference>
<dbReference type="Proteomes" id="UP000068382">
    <property type="component" value="Unassembled WGS sequence"/>
</dbReference>
<reference evidence="6 7" key="1">
    <citation type="submission" date="2015-12" db="EMBL/GenBank/DDBJ databases">
        <title>Genome sequence of the marine Rhodobacteraceae strain O3.65, Candidatus Tritonibacter horizontis.</title>
        <authorList>
            <person name="Poehlein A."/>
            <person name="Giebel H.A."/>
            <person name="Voget S."/>
            <person name="Brinkhoff T."/>
        </authorList>
    </citation>
    <scope>NUCLEOTIDE SEQUENCE [LARGE SCALE GENOMIC DNA]</scope>
    <source>
        <strain evidence="6 7">O3.65</strain>
    </source>
</reference>
<dbReference type="AlphaFoldDB" id="A0A132BXK0"/>
<dbReference type="NCBIfam" id="NF009888">
    <property type="entry name" value="PRK13348.1"/>
    <property type="match status" value="1"/>
</dbReference>
<dbReference type="NCBIfam" id="NF002964">
    <property type="entry name" value="PRK03635.1"/>
    <property type="match status" value="1"/>
</dbReference>
<dbReference type="RefSeq" id="WP_068243642.1">
    <property type="nucleotide sequence ID" value="NZ_LPUY01000066.1"/>
</dbReference>
<dbReference type="PROSITE" id="PS50931">
    <property type="entry name" value="HTH_LYSR"/>
    <property type="match status" value="1"/>
</dbReference>
<comment type="caution">
    <text evidence="6">The sequence shown here is derived from an EMBL/GenBank/DDBJ whole genome shotgun (WGS) entry which is preliminary data.</text>
</comment>
<dbReference type="NCBIfam" id="TIGR03298">
    <property type="entry name" value="argP"/>
    <property type="match status" value="1"/>
</dbReference>
<dbReference type="InterPro" id="IPR005119">
    <property type="entry name" value="LysR_subst-bd"/>
</dbReference>
<evidence type="ECO:0000256" key="1">
    <source>
        <dbReference type="ARBA" id="ARBA00009437"/>
    </source>
</evidence>
<dbReference type="SUPFAM" id="SSF46785">
    <property type="entry name" value="Winged helix' DNA-binding domain"/>
    <property type="match status" value="1"/>
</dbReference>
<comment type="similarity">
    <text evidence="1">Belongs to the LysR transcriptional regulatory family.</text>
</comment>
<feature type="domain" description="HTH lysR-type" evidence="5">
    <location>
        <begin position="3"/>
        <end position="59"/>
    </location>
</feature>
<dbReference type="Gene3D" id="3.40.190.290">
    <property type="match status" value="1"/>
</dbReference>
<dbReference type="PANTHER" id="PTHR30579:SF2">
    <property type="entry name" value="HTH-TYPE TRANSCRIPTIONAL REGULATOR ARGP"/>
    <property type="match status" value="1"/>
</dbReference>
<dbReference type="OrthoDB" id="3252676at2"/>
<gene>
    <name evidence="6" type="ORF">TRIHO_23540</name>
</gene>
<evidence type="ECO:0000313" key="7">
    <source>
        <dbReference type="Proteomes" id="UP000068382"/>
    </source>
</evidence>
<dbReference type="SUPFAM" id="SSF53850">
    <property type="entry name" value="Periplasmic binding protein-like II"/>
    <property type="match status" value="1"/>
</dbReference>
<dbReference type="InterPro" id="IPR000847">
    <property type="entry name" value="LysR_HTH_N"/>
</dbReference>
<dbReference type="GO" id="GO:0003700">
    <property type="term" value="F:DNA-binding transcription factor activity"/>
    <property type="evidence" value="ECO:0007669"/>
    <property type="project" value="InterPro"/>
</dbReference>
<keyword evidence="7" id="KW-1185">Reference proteome</keyword>
<dbReference type="EMBL" id="LPUY01000066">
    <property type="protein sequence ID" value="KUP92782.1"/>
    <property type="molecule type" value="Genomic_DNA"/>
</dbReference>
<evidence type="ECO:0000256" key="2">
    <source>
        <dbReference type="ARBA" id="ARBA00023015"/>
    </source>
</evidence>
<dbReference type="InterPro" id="IPR050176">
    <property type="entry name" value="LTTR"/>
</dbReference>
<dbReference type="InterPro" id="IPR036390">
    <property type="entry name" value="WH_DNA-bd_sf"/>
</dbReference>
<dbReference type="GO" id="GO:0003677">
    <property type="term" value="F:DNA binding"/>
    <property type="evidence" value="ECO:0007669"/>
    <property type="project" value="UniProtKB-KW"/>
</dbReference>
<organism evidence="6 7">
    <name type="scientific">Tritonibacter horizontis</name>
    <dbReference type="NCBI Taxonomy" id="1768241"/>
    <lineage>
        <taxon>Bacteria</taxon>
        <taxon>Pseudomonadati</taxon>
        <taxon>Pseudomonadota</taxon>
        <taxon>Alphaproteobacteria</taxon>
        <taxon>Rhodobacterales</taxon>
        <taxon>Paracoccaceae</taxon>
        <taxon>Tritonibacter</taxon>
    </lineage>
</organism>
<evidence type="ECO:0000256" key="3">
    <source>
        <dbReference type="ARBA" id="ARBA00023125"/>
    </source>
</evidence>
<sequence>MRFDPHHLSALSAVLRLGSFDRAAAALAVTPSAVSQRIKALEDRVGTPLVNRASPCTGTEAGLRIAKHAEDVTLLERSLSRDLALERDAGPTRIRVAVNADSLATWFIPAMVAADGVLFDLVIDDQDYSTEWLRRGAVSAAVTAESRAVSGCDVHALGLLDYCATASPDFVARWFGAGLSPAAARRAPCMIFNAKDQLQQRWLDTYVAPGIVPPAHALASTQAFLDAAAAGLGWGLNPEPLARPYLAKGTLVELVPGSRLDTPLYWQVSRIMAPALREITAAVRRAATAGLAAP</sequence>
<dbReference type="PANTHER" id="PTHR30579">
    <property type="entry name" value="TRANSCRIPTIONAL REGULATOR"/>
    <property type="match status" value="1"/>
</dbReference>
<protein>
    <submittedName>
        <fullName evidence="6">Putative HTH-type transcriptional regulatorc</fullName>
    </submittedName>
</protein>
<dbReference type="InterPro" id="IPR036388">
    <property type="entry name" value="WH-like_DNA-bd_sf"/>
</dbReference>
<evidence type="ECO:0000256" key="4">
    <source>
        <dbReference type="ARBA" id="ARBA00023163"/>
    </source>
</evidence>
<proteinExistence type="inferred from homology"/>
<dbReference type="InterPro" id="IPR017685">
    <property type="entry name" value="ArgP"/>
</dbReference>
<dbReference type="PATRIC" id="fig|1768241.3.peg.2471"/>
<name>A0A132BXK0_9RHOB</name>
<keyword evidence="3" id="KW-0238">DNA-binding</keyword>